<keyword evidence="1" id="KW-0732">Signal</keyword>
<keyword evidence="4" id="KW-1185">Reference proteome</keyword>
<protein>
    <submittedName>
        <fullName evidence="3">Type IX secretion system outer membrane channel protein PorV</fullName>
    </submittedName>
</protein>
<evidence type="ECO:0000259" key="2">
    <source>
        <dbReference type="Pfam" id="PF19572"/>
    </source>
</evidence>
<dbReference type="EMBL" id="WMJY01000011">
    <property type="protein sequence ID" value="MTH29562.1"/>
    <property type="molecule type" value="Genomic_DNA"/>
</dbReference>
<gene>
    <name evidence="3" type="primary">porV</name>
    <name evidence="3" type="ORF">GJV77_06450</name>
</gene>
<sequence length="373" mass="41257">MKKTSLIILAALFGQGVFAQDIRPIIVGVPFLTINGDARSAGMGDMGVGTSTDAYSQQHNPAKYAFAKNSQAFSMSYTPYMEKLASGMSLGQLTYYNRYSERSAVGASLRYFGMGDIYMLQHYGDQPIQRKPNEFSVDLSYSLKLSDRFAMAIVGRFINSNLKYPEGDGGNSNASTLAVDVSGFYESDIIAFSGFDGRWRAGFNVQNLGPKIEYDDQPNGSFIPTSLKLGGGFDFILDPYSTVTVTGEVGKLLVPTPPIDNEAYLKYNDIGWFKGVFKSFGDAPGGFSEEMKEVMWSLGAEYWYDNRFAFRTGYFHESKEKGARQFATLGAGVKYNLVTVDLSYLFSTSSVNNPLENTLRISLTFDLGRKTYQ</sequence>
<dbReference type="InterPro" id="IPR047799">
    <property type="entry name" value="T9SS_OM_PorV"/>
</dbReference>
<dbReference type="Gene3D" id="2.40.160.60">
    <property type="entry name" value="Outer membrane protein transport protein (OMPP1/FadL/TodX)"/>
    <property type="match status" value="2"/>
</dbReference>
<feature type="signal peptide" evidence="1">
    <location>
        <begin position="1"/>
        <end position="19"/>
    </location>
</feature>
<name>A0A7K1GKZ2_9FLAO</name>
<proteinExistence type="predicted"/>
<reference evidence="3 4" key="1">
    <citation type="journal article" date="2006" name="Int. J. Syst. Evol. Microbiol.">
        <title>Myroides pelagicus sp. nov., isolated from seawater in Thailand.</title>
        <authorList>
            <person name="Yoon J."/>
            <person name="Maneerat S."/>
            <person name="Kawai F."/>
            <person name="Yokota A."/>
        </authorList>
    </citation>
    <scope>NUCLEOTIDE SEQUENCE [LARGE SCALE GENOMIC DNA]</scope>
    <source>
        <strain evidence="3 4">SM1T</strain>
    </source>
</reference>
<evidence type="ECO:0000313" key="4">
    <source>
        <dbReference type="Proteomes" id="UP000488936"/>
    </source>
</evidence>
<comment type="caution">
    <text evidence="3">The sequence shown here is derived from an EMBL/GenBank/DDBJ whole genome shotgun (WGS) entry which is preliminary data.</text>
</comment>
<dbReference type="AlphaFoldDB" id="A0A7K1GKZ2"/>
<accession>A0A7K1GKZ2</accession>
<dbReference type="NCBIfam" id="NF033709">
    <property type="entry name" value="PorV_fam"/>
    <property type="match status" value="1"/>
</dbReference>
<dbReference type="InterPro" id="IPR045741">
    <property type="entry name" value="PorV"/>
</dbReference>
<evidence type="ECO:0000313" key="3">
    <source>
        <dbReference type="EMBL" id="MTH29562.1"/>
    </source>
</evidence>
<dbReference type="NCBIfam" id="NF033710">
    <property type="entry name" value="T9SS_OM_PorV"/>
    <property type="match status" value="1"/>
</dbReference>
<feature type="domain" description="Type IX secretion system protein PorV" evidence="2">
    <location>
        <begin position="20"/>
        <end position="258"/>
    </location>
</feature>
<evidence type="ECO:0000256" key="1">
    <source>
        <dbReference type="SAM" id="SignalP"/>
    </source>
</evidence>
<dbReference type="OrthoDB" id="9758448at2"/>
<dbReference type="Proteomes" id="UP000488936">
    <property type="component" value="Unassembled WGS sequence"/>
</dbReference>
<feature type="chain" id="PRO_5029537215" evidence="1">
    <location>
        <begin position="20"/>
        <end position="373"/>
    </location>
</feature>
<organism evidence="3 4">
    <name type="scientific">Myroides pelagicus</name>
    <dbReference type="NCBI Taxonomy" id="270914"/>
    <lineage>
        <taxon>Bacteria</taxon>
        <taxon>Pseudomonadati</taxon>
        <taxon>Bacteroidota</taxon>
        <taxon>Flavobacteriia</taxon>
        <taxon>Flavobacteriales</taxon>
        <taxon>Flavobacteriaceae</taxon>
        <taxon>Myroides</taxon>
    </lineage>
</organism>
<dbReference type="RefSeq" id="WP_155035561.1">
    <property type="nucleotide sequence ID" value="NZ_JBHTIG010000003.1"/>
</dbReference>
<dbReference type="Pfam" id="PF19572">
    <property type="entry name" value="PorV"/>
    <property type="match status" value="1"/>
</dbReference>